<dbReference type="GO" id="GO:0043683">
    <property type="term" value="P:type IV pilus assembly"/>
    <property type="evidence" value="ECO:0007669"/>
    <property type="project" value="InterPro"/>
</dbReference>
<keyword evidence="2" id="KW-1133">Transmembrane helix</keyword>
<dbReference type="GO" id="GO:0043107">
    <property type="term" value="P:type IV pilus-dependent motility"/>
    <property type="evidence" value="ECO:0007669"/>
    <property type="project" value="InterPro"/>
</dbReference>
<evidence type="ECO:0000256" key="2">
    <source>
        <dbReference type="SAM" id="Phobius"/>
    </source>
</evidence>
<accession>A0AAE6G451</accession>
<feature type="transmembrane region" description="Helical" evidence="2">
    <location>
        <begin position="14"/>
        <end position="36"/>
    </location>
</feature>
<dbReference type="PANTHER" id="PTHR39555:SF1">
    <property type="entry name" value="TYPE IV PILUS INNER MEMBRANE COMPONENT PILO"/>
    <property type="match status" value="1"/>
</dbReference>
<dbReference type="EMBL" id="CP017174">
    <property type="protein sequence ID" value="QDE70663.1"/>
    <property type="molecule type" value="Genomic_DNA"/>
</dbReference>
<dbReference type="Pfam" id="PF04350">
    <property type="entry name" value="PilO"/>
    <property type="match status" value="1"/>
</dbReference>
<sequence length="207" mass="23114">MDKYLDQFVKAPPAIKFGGLAFVVGALTVANFFMVIQPTEEEIGWAVAERRKLDLELADKSEIAQNLNERRREMDVLEQKLSEALTELPEQRDIEELLAQINDIGKKSGLELSSVTPGKESVGGGDFFARIPIKMTVSGNYHEIALFLQEMANMRRIVNVNNIKFDSAKLKNEKVVLQSEFQATTFRFVEQKAASSTAGNSNSNSKK</sequence>
<evidence type="ECO:0000313" key="4">
    <source>
        <dbReference type="Proteomes" id="UP000320179"/>
    </source>
</evidence>
<dbReference type="Gene3D" id="3.30.70.60">
    <property type="match status" value="1"/>
</dbReference>
<dbReference type="AlphaFoldDB" id="A0AAE6G451"/>
<dbReference type="InterPro" id="IPR014717">
    <property type="entry name" value="Transl_elong_EF1B/ribsomal_bS6"/>
</dbReference>
<dbReference type="Proteomes" id="UP000320179">
    <property type="component" value="Chromosome"/>
</dbReference>
<dbReference type="PANTHER" id="PTHR39555">
    <property type="entry name" value="FIMBRIAL ASSEMBLY PROTEIN PILO-LIKE PROTEIN-RELATED"/>
    <property type="match status" value="1"/>
</dbReference>
<organism evidence="3 4">
    <name type="scientific">Myxococcus xanthus</name>
    <dbReference type="NCBI Taxonomy" id="34"/>
    <lineage>
        <taxon>Bacteria</taxon>
        <taxon>Pseudomonadati</taxon>
        <taxon>Myxococcota</taxon>
        <taxon>Myxococcia</taxon>
        <taxon>Myxococcales</taxon>
        <taxon>Cystobacterineae</taxon>
        <taxon>Myxococcaceae</taxon>
        <taxon>Myxococcus</taxon>
    </lineage>
</organism>
<name>A0AAE6G451_MYXXA</name>
<evidence type="ECO:0000256" key="1">
    <source>
        <dbReference type="SAM" id="Coils"/>
    </source>
</evidence>
<reference evidence="3 4" key="1">
    <citation type="journal article" date="2019" name="Science">
        <title>Social genes are selection hotspots in kin groups of a soil microbe.</title>
        <authorList>
            <person name="Wielgoss S."/>
            <person name="Wolfensberger R."/>
            <person name="Sun L."/>
            <person name="Fiegna F."/>
            <person name="Velicer G.J."/>
        </authorList>
    </citation>
    <scope>NUCLEOTIDE SEQUENCE [LARGE SCALE GENOMIC DNA]</scope>
    <source>
        <strain evidence="3 4">MC3.5.9c15</strain>
    </source>
</reference>
<proteinExistence type="predicted"/>
<protein>
    <submittedName>
        <fullName evidence="3">Pilus assembly protein PilO</fullName>
    </submittedName>
</protein>
<evidence type="ECO:0000313" key="3">
    <source>
        <dbReference type="EMBL" id="QDE70663.1"/>
    </source>
</evidence>
<dbReference type="InterPro" id="IPR007445">
    <property type="entry name" value="PilO"/>
</dbReference>
<keyword evidence="2" id="KW-0812">Transmembrane</keyword>
<gene>
    <name evidence="3" type="ORF">BHS09_28890</name>
</gene>
<keyword evidence="2" id="KW-0472">Membrane</keyword>
<keyword evidence="1" id="KW-0175">Coiled coil</keyword>
<dbReference type="RefSeq" id="WP_140794783.1">
    <property type="nucleotide sequence ID" value="NZ_CP017170.1"/>
</dbReference>
<feature type="coiled-coil region" evidence="1">
    <location>
        <begin position="50"/>
        <end position="87"/>
    </location>
</feature>